<dbReference type="InterPro" id="IPR014015">
    <property type="entry name" value="Helicase_SF3_DNA-vir"/>
</dbReference>
<evidence type="ECO:0000313" key="6">
    <source>
        <dbReference type="EMBL" id="CAG7625937.1"/>
    </source>
</evidence>
<evidence type="ECO:0000256" key="4">
    <source>
        <dbReference type="SAM" id="MobiDB-lite"/>
    </source>
</evidence>
<comment type="caution">
    <text evidence="6">The sequence shown here is derived from an EMBL/GenBank/DDBJ whole genome shotgun (WGS) entry which is preliminary data.</text>
</comment>
<dbReference type="GO" id="GO:0005524">
    <property type="term" value="F:ATP binding"/>
    <property type="evidence" value="ECO:0007669"/>
    <property type="project" value="UniProtKB-KW"/>
</dbReference>
<dbReference type="GO" id="GO:0004386">
    <property type="term" value="F:helicase activity"/>
    <property type="evidence" value="ECO:0007669"/>
    <property type="project" value="UniProtKB-KW"/>
</dbReference>
<dbReference type="PANTHER" id="PTHR35372:SF2">
    <property type="entry name" value="SF3 HELICASE DOMAIN-CONTAINING PROTEIN"/>
    <property type="match status" value="1"/>
</dbReference>
<dbReference type="InterPro" id="IPR014818">
    <property type="entry name" value="Phage/plasmid_primase_P4_C"/>
</dbReference>
<dbReference type="PANTHER" id="PTHR35372">
    <property type="entry name" value="ATP BINDING PROTEIN-RELATED"/>
    <property type="match status" value="1"/>
</dbReference>
<dbReference type="AlphaFoldDB" id="A0A9W4E738"/>
<evidence type="ECO:0000256" key="2">
    <source>
        <dbReference type="ARBA" id="ARBA00022801"/>
    </source>
</evidence>
<keyword evidence="7" id="KW-1185">Reference proteome</keyword>
<dbReference type="NCBIfam" id="TIGR01613">
    <property type="entry name" value="primase_Cterm"/>
    <property type="match status" value="1"/>
</dbReference>
<sequence>MLGAIQHGAFQGMNHRHEKGKEPFVSVALSNSAREGMMRQSLTALYGEDYQTLRFTVVVAERLDDGTDNGKLDWAGRMTYCLRLTDENVAKIVRVSDRDGMEVFFTPVPRSAKGDPSAENAGVPRTIYADVDKSALPARTLAWLRRQGACLVRSGGVVLTESGREVPRYHVHLPLDVTRSTPAHHEVEQLNQALSKRLGGDSKTSVGVILRLPGTRNWKPVNRDADGIGRLVSVETYASQRVSVPDAVSALRTELLDASEYQRASVAVESAVSAAETFKKYGAARPLLRKANQMFEAGNHGRRHTLAAGLVRDLRKRGITEAEALGVVLGLGVEDSPTPGCLAALDKWTPAQIANDVARVYAKAEREAATQSRSDGSGDEGGGGNGGERTEGDGTRGERNGPLGQAGRSDESSPTRQNEKGRSLVDETSAISAAPDSRFGTAYWDQQQKRLDITAEVRHVHFAEFVADQCGRELRHVQGVGWFKWNGRYWEATGDLRAAYQAVTDASGALIRRAADNPSDLAWCVPASNKMLVNDVRRKIVAEMAVLPQLHATVDEMDAKRYLLTFRNGTVDLRTGELVPHRPEHMLTQCTQVDYVPDAECPRWLRFVEEIFPGDEELQRYYQTWIGMSVTGEVKDHVLGVWYGDFGRNGKGVTVRTLQKVFGPRIIREVPFSMFENVRGQQPHTELVAGLRGARMVVAQEGNEGTPMNTALLKNFSGGDRISTRHLHGKQFDFEPTFTLVLVTNNLPQFSAGGAALWARTKAIHFGVSFAGRTDPELEPTIQGPEAEGVAAWVVRGAVRFYQKGLKDAESVVKATEHHKERVDPLRLLIGDLFEFSEGHRVLRSEFNAQLKKWRGHNEVKAGLYTPSWVKDKLLSTGNVTEGRSGKLGAVLIGIRLTPQYGGVLAREFEVIAVPAEEAEELQEL</sequence>
<keyword evidence="6" id="KW-0347">Helicase</keyword>
<accession>A0A9W4E738</accession>
<feature type="compositionally biased region" description="Basic and acidic residues" evidence="4">
    <location>
        <begin position="388"/>
        <end position="399"/>
    </location>
</feature>
<protein>
    <submittedName>
        <fullName evidence="6">SF3 helicase domain-containing protein</fullName>
    </submittedName>
</protein>
<proteinExistence type="predicted"/>
<evidence type="ECO:0000313" key="7">
    <source>
        <dbReference type="Proteomes" id="UP001153328"/>
    </source>
</evidence>
<dbReference type="EMBL" id="CAJVAX010000012">
    <property type="protein sequence ID" value="CAG7625937.1"/>
    <property type="molecule type" value="Genomic_DNA"/>
</dbReference>
<dbReference type="InterPro" id="IPR027417">
    <property type="entry name" value="P-loop_NTPase"/>
</dbReference>
<keyword evidence="1" id="KW-0547">Nucleotide-binding</keyword>
<feature type="region of interest" description="Disordered" evidence="4">
    <location>
        <begin position="365"/>
        <end position="431"/>
    </location>
</feature>
<organism evidence="6 7">
    <name type="scientific">Actinacidiphila bryophytorum</name>
    <dbReference type="NCBI Taxonomy" id="1436133"/>
    <lineage>
        <taxon>Bacteria</taxon>
        <taxon>Bacillati</taxon>
        <taxon>Actinomycetota</taxon>
        <taxon>Actinomycetes</taxon>
        <taxon>Kitasatosporales</taxon>
        <taxon>Streptomycetaceae</taxon>
        <taxon>Actinacidiphila</taxon>
    </lineage>
</organism>
<feature type="domain" description="SF3 helicase" evidence="5">
    <location>
        <begin position="617"/>
        <end position="779"/>
    </location>
</feature>
<dbReference type="Pfam" id="PF08706">
    <property type="entry name" value="D5_N"/>
    <property type="match status" value="1"/>
</dbReference>
<keyword evidence="2" id="KW-0378">Hydrolase</keyword>
<dbReference type="GO" id="GO:0016787">
    <property type="term" value="F:hydrolase activity"/>
    <property type="evidence" value="ECO:0007669"/>
    <property type="project" value="UniProtKB-KW"/>
</dbReference>
<keyword evidence="3" id="KW-0067">ATP-binding</keyword>
<reference evidence="6" key="1">
    <citation type="submission" date="2021-06" db="EMBL/GenBank/DDBJ databases">
        <authorList>
            <person name="Arsene-Ploetze F."/>
        </authorList>
    </citation>
    <scope>NUCLEOTIDE SEQUENCE</scope>
    <source>
        <strain evidence="6">SBRY1</strain>
    </source>
</reference>
<dbReference type="Gene3D" id="3.40.50.300">
    <property type="entry name" value="P-loop containing nucleotide triphosphate hydrolases"/>
    <property type="match status" value="1"/>
</dbReference>
<evidence type="ECO:0000259" key="5">
    <source>
        <dbReference type="PROSITE" id="PS51206"/>
    </source>
</evidence>
<evidence type="ECO:0000256" key="1">
    <source>
        <dbReference type="ARBA" id="ARBA00022741"/>
    </source>
</evidence>
<dbReference type="Gene3D" id="3.30.70.1790">
    <property type="entry name" value="RepB DNA-primase, N-terminal domain"/>
    <property type="match status" value="1"/>
</dbReference>
<dbReference type="Proteomes" id="UP001153328">
    <property type="component" value="Unassembled WGS sequence"/>
</dbReference>
<evidence type="ECO:0000256" key="3">
    <source>
        <dbReference type="ARBA" id="ARBA00022840"/>
    </source>
</evidence>
<name>A0A9W4E738_9ACTN</name>
<dbReference type="InterPro" id="IPR051620">
    <property type="entry name" value="ORF904-like_C"/>
</dbReference>
<dbReference type="InterPro" id="IPR006500">
    <property type="entry name" value="Helicase_put_C_phage/plasmid"/>
</dbReference>
<dbReference type="PROSITE" id="PS51206">
    <property type="entry name" value="SF3_HELICASE_1"/>
    <property type="match status" value="1"/>
</dbReference>
<feature type="compositionally biased region" description="Basic and acidic residues" evidence="4">
    <location>
        <begin position="408"/>
        <end position="425"/>
    </location>
</feature>
<dbReference type="SMART" id="SM00885">
    <property type="entry name" value="D5_N"/>
    <property type="match status" value="1"/>
</dbReference>
<gene>
    <name evidence="6" type="ORF">SBRY_20211</name>
</gene>